<feature type="compositionally biased region" description="Pro residues" evidence="1">
    <location>
        <begin position="58"/>
        <end position="68"/>
    </location>
</feature>
<dbReference type="InParanoid" id="A0A2J6TIT3"/>
<gene>
    <name evidence="3" type="ORF">K444DRAFT_610955</name>
</gene>
<dbReference type="AlphaFoldDB" id="A0A2J6TIT3"/>
<evidence type="ECO:0000313" key="3">
    <source>
        <dbReference type="EMBL" id="PMD62927.1"/>
    </source>
</evidence>
<dbReference type="EMBL" id="KZ613783">
    <property type="protein sequence ID" value="PMD62927.1"/>
    <property type="molecule type" value="Genomic_DNA"/>
</dbReference>
<evidence type="ECO:0000256" key="1">
    <source>
        <dbReference type="SAM" id="MobiDB-lite"/>
    </source>
</evidence>
<feature type="chain" id="PRO_5014382746" description="REJ domain-containing protein" evidence="2">
    <location>
        <begin position="32"/>
        <end position="68"/>
    </location>
</feature>
<protein>
    <recommendedName>
        <fullName evidence="5">REJ domain-containing protein</fullName>
    </recommendedName>
</protein>
<dbReference type="GeneID" id="36587929"/>
<feature type="signal peptide" evidence="2">
    <location>
        <begin position="1"/>
        <end position="31"/>
    </location>
</feature>
<dbReference type="Proteomes" id="UP000235371">
    <property type="component" value="Unassembled WGS sequence"/>
</dbReference>
<accession>A0A2J6TIT3</accession>
<evidence type="ECO:0008006" key="5">
    <source>
        <dbReference type="Google" id="ProtNLM"/>
    </source>
</evidence>
<reference evidence="3 4" key="1">
    <citation type="submission" date="2016-04" db="EMBL/GenBank/DDBJ databases">
        <title>A degradative enzymes factory behind the ericoid mycorrhizal symbiosis.</title>
        <authorList>
            <consortium name="DOE Joint Genome Institute"/>
            <person name="Martino E."/>
            <person name="Morin E."/>
            <person name="Grelet G."/>
            <person name="Kuo A."/>
            <person name="Kohler A."/>
            <person name="Daghino S."/>
            <person name="Barry K."/>
            <person name="Choi C."/>
            <person name="Cichocki N."/>
            <person name="Clum A."/>
            <person name="Copeland A."/>
            <person name="Hainaut M."/>
            <person name="Haridas S."/>
            <person name="Labutti K."/>
            <person name="Lindquist E."/>
            <person name="Lipzen A."/>
            <person name="Khouja H.-R."/>
            <person name="Murat C."/>
            <person name="Ohm R."/>
            <person name="Olson A."/>
            <person name="Spatafora J."/>
            <person name="Veneault-Fourrey C."/>
            <person name="Henrissat B."/>
            <person name="Grigoriev I."/>
            <person name="Martin F."/>
            <person name="Perotto S."/>
        </authorList>
    </citation>
    <scope>NUCLEOTIDE SEQUENCE [LARGE SCALE GENOMIC DNA]</scope>
    <source>
        <strain evidence="3 4">E</strain>
    </source>
</reference>
<proteinExistence type="predicted"/>
<sequence>MPLTTPISTHPTLQYLSLVLLSALIFPSSQPSPSSAPSSPPGSLPQNISTTPGLGAPSHPPPSGRAQS</sequence>
<evidence type="ECO:0000313" key="4">
    <source>
        <dbReference type="Proteomes" id="UP000235371"/>
    </source>
</evidence>
<organism evidence="3 4">
    <name type="scientific">Hyaloscypha bicolor E</name>
    <dbReference type="NCBI Taxonomy" id="1095630"/>
    <lineage>
        <taxon>Eukaryota</taxon>
        <taxon>Fungi</taxon>
        <taxon>Dikarya</taxon>
        <taxon>Ascomycota</taxon>
        <taxon>Pezizomycotina</taxon>
        <taxon>Leotiomycetes</taxon>
        <taxon>Helotiales</taxon>
        <taxon>Hyaloscyphaceae</taxon>
        <taxon>Hyaloscypha</taxon>
        <taxon>Hyaloscypha bicolor</taxon>
    </lineage>
</organism>
<feature type="compositionally biased region" description="Low complexity" evidence="1">
    <location>
        <begin position="28"/>
        <end position="37"/>
    </location>
</feature>
<dbReference type="RefSeq" id="XP_024739831.1">
    <property type="nucleotide sequence ID" value="XM_024879852.1"/>
</dbReference>
<name>A0A2J6TIT3_9HELO</name>
<keyword evidence="2" id="KW-0732">Signal</keyword>
<keyword evidence="4" id="KW-1185">Reference proteome</keyword>
<feature type="region of interest" description="Disordered" evidence="1">
    <location>
        <begin position="28"/>
        <end position="68"/>
    </location>
</feature>
<evidence type="ECO:0000256" key="2">
    <source>
        <dbReference type="SAM" id="SignalP"/>
    </source>
</evidence>